<accession>L7FP44</accession>
<dbReference type="GeneID" id="14888669"/>
<organism evidence="1 2">
    <name type="scientific">Entamoeba invadens IP1</name>
    <dbReference type="NCBI Taxonomy" id="370355"/>
    <lineage>
        <taxon>Eukaryota</taxon>
        <taxon>Amoebozoa</taxon>
        <taxon>Evosea</taxon>
        <taxon>Archamoebae</taxon>
        <taxon>Mastigamoebida</taxon>
        <taxon>Entamoebidae</taxon>
        <taxon>Entamoeba</taxon>
    </lineage>
</organism>
<dbReference type="KEGG" id="eiv:EIN_453220"/>
<dbReference type="EMBL" id="KB206589">
    <property type="protein sequence ID" value="ELP89692.1"/>
    <property type="molecule type" value="Genomic_DNA"/>
</dbReference>
<protein>
    <submittedName>
        <fullName evidence="1">Uncharacterized protein</fullName>
    </submittedName>
</protein>
<evidence type="ECO:0000313" key="1">
    <source>
        <dbReference type="EMBL" id="ELP89692.1"/>
    </source>
</evidence>
<gene>
    <name evidence="1" type="ORF">EIN_453220</name>
</gene>
<dbReference type="Proteomes" id="UP000014680">
    <property type="component" value="Unassembled WGS sequence"/>
</dbReference>
<dbReference type="AlphaFoldDB" id="L7FP44"/>
<proteinExistence type="predicted"/>
<sequence>MQKTDTLTHMSNSAEARILFKSSKNEDVIEVCNAQFFIDKEKFKGRLFISAFTFCMEMLNSKKYQKEVIYTGEITKIELNKYIRVETNTKVITLNIKKRNESIYLLMNYLVKYPFLKLEEKLSQYTIEDYTMKDSLEPRTQLDLKSAEQANEYANRTNEIKTDTIHQLKKQRDMLYGIDCLLNETEIYFEDIEDNLKSVVSMGHELVQRYRKSKKIEVKPVKKPEEIQLDVMVFEPKPVSIHILICDKGEYKSGLMVISEDTVSIKETSGDSLTSSEKKKRVFSKEINIGQIIKLSILSHPLHLKIELDSLEKNEVVIFSTLLQLIVNDIYLKFFKINIPEGSKPVDSPLRVEFEQNSREFEIGKSGITDIFMFCAGVDGQCKYENLKDDFSFVFKDPKEMANFKRMRMLNLNTADMLEKITQQNKEALLLIEASRRETEETRKLVEKQRCKLESVTQRVDIVTARY</sequence>
<dbReference type="RefSeq" id="XP_004256463.1">
    <property type="nucleotide sequence ID" value="XM_004256415.1"/>
</dbReference>
<keyword evidence="2" id="KW-1185">Reference proteome</keyword>
<name>L7FP44_ENTIV</name>
<reference evidence="1 2" key="1">
    <citation type="submission" date="2012-10" db="EMBL/GenBank/DDBJ databases">
        <authorList>
            <person name="Zafar N."/>
            <person name="Inman J."/>
            <person name="Hall N."/>
            <person name="Lorenzi H."/>
            <person name="Caler E."/>
        </authorList>
    </citation>
    <scope>NUCLEOTIDE SEQUENCE [LARGE SCALE GENOMIC DNA]</scope>
    <source>
        <strain evidence="1 2">IP1</strain>
    </source>
</reference>
<dbReference type="VEuPathDB" id="AmoebaDB:EIN_453220"/>
<evidence type="ECO:0000313" key="2">
    <source>
        <dbReference type="Proteomes" id="UP000014680"/>
    </source>
</evidence>